<accession>A0A1F5Z7C3</accession>
<dbReference type="PANTHER" id="PTHR33908">
    <property type="entry name" value="MANNOSYLTRANSFERASE YKCB-RELATED"/>
    <property type="match status" value="1"/>
</dbReference>
<evidence type="ECO:0000256" key="2">
    <source>
        <dbReference type="ARBA" id="ARBA00022475"/>
    </source>
</evidence>
<keyword evidence="7 8" id="KW-0472">Membrane</keyword>
<keyword evidence="3" id="KW-0328">Glycosyltransferase</keyword>
<dbReference type="EMBL" id="MFJC01000069">
    <property type="protein sequence ID" value="OGG08349.1"/>
    <property type="molecule type" value="Genomic_DNA"/>
</dbReference>
<keyword evidence="5 8" id="KW-0812">Transmembrane</keyword>
<proteinExistence type="predicted"/>
<feature type="transmembrane region" description="Helical" evidence="8">
    <location>
        <begin position="184"/>
        <end position="200"/>
    </location>
</feature>
<dbReference type="PANTHER" id="PTHR33908:SF11">
    <property type="entry name" value="MEMBRANE PROTEIN"/>
    <property type="match status" value="1"/>
</dbReference>
<dbReference type="InterPro" id="IPR050297">
    <property type="entry name" value="LipidA_mod_glycosyltrf_83"/>
</dbReference>
<evidence type="ECO:0000256" key="6">
    <source>
        <dbReference type="ARBA" id="ARBA00022989"/>
    </source>
</evidence>
<comment type="caution">
    <text evidence="9">The sequence shown here is derived from an EMBL/GenBank/DDBJ whole genome shotgun (WGS) entry which is preliminary data.</text>
</comment>
<sequence length="557" mass="64181">MKIILCLLIMVLSSVLRLYRLSSIPPSPSLDEVSIGYNAYSLFITGRDEYGYRLPLLLRAYDDWRPAGYVYTVMPAVLAFGLNSVAIRLPAAIMGIMSVFMIYILASDIYTLAMKRLNSVSFKSDKEKEINQKAHQVGILSSLFMAISPWAVYISRMGHEVNLGFFLTLIFIVAFTRFIRSKKIVWIYITAVAFSLSFNSYQSQKIFMPLLAVGLLYFFRSVIDFRIKVFFKPLLIGIVLLVPMVYLVFRPESLARYSATGILENDARLIKAQEIYHQARLNGDYWQALKNHRIIVSVIIITNNYFKHINPRWLFSGNIKEDHKVPYLGLLYQIDLLFLILGFIWLWKNNRKYLLLILYIYAISILPGGLTTQAPHAMRTMQSLIALALFFGMSVGWWEKGILKKFVRFGLLVPVFYAGLNIPALRTGYLIDFPRFHARSFQTALQNALPRVIRIADHYDRIIISNQDNLYQSYMFYLFVNKYDPRKYQLAGGTGSGGYDQTHTLGKFQFRPIDWKNDRNLKETLFLGNKDDFVGSVNIIDKYDYPDGSSGVWIIQS</sequence>
<feature type="transmembrane region" description="Helical" evidence="8">
    <location>
        <begin position="134"/>
        <end position="155"/>
    </location>
</feature>
<gene>
    <name evidence="9" type="ORF">A2154_01520</name>
</gene>
<evidence type="ECO:0000313" key="10">
    <source>
        <dbReference type="Proteomes" id="UP000176854"/>
    </source>
</evidence>
<dbReference type="GO" id="GO:0005886">
    <property type="term" value="C:plasma membrane"/>
    <property type="evidence" value="ECO:0007669"/>
    <property type="project" value="UniProtKB-SubCell"/>
</dbReference>
<feature type="transmembrane region" description="Helical" evidence="8">
    <location>
        <begin position="353"/>
        <end position="374"/>
    </location>
</feature>
<feature type="transmembrane region" description="Helical" evidence="8">
    <location>
        <begin position="206"/>
        <end position="223"/>
    </location>
</feature>
<feature type="transmembrane region" description="Helical" evidence="8">
    <location>
        <begin position="380"/>
        <end position="398"/>
    </location>
</feature>
<keyword evidence="2" id="KW-1003">Cell membrane</keyword>
<protein>
    <recommendedName>
        <fullName evidence="11">Glycosyltransferase RgtA/B/C/D-like domain-containing protein</fullName>
    </recommendedName>
</protein>
<dbReference type="GO" id="GO:0009103">
    <property type="term" value="P:lipopolysaccharide biosynthetic process"/>
    <property type="evidence" value="ECO:0007669"/>
    <property type="project" value="UniProtKB-ARBA"/>
</dbReference>
<feature type="transmembrane region" description="Helical" evidence="8">
    <location>
        <begin position="230"/>
        <end position="249"/>
    </location>
</feature>
<keyword evidence="4" id="KW-0808">Transferase</keyword>
<feature type="transmembrane region" description="Helical" evidence="8">
    <location>
        <begin position="161"/>
        <end position="179"/>
    </location>
</feature>
<evidence type="ECO:0000256" key="8">
    <source>
        <dbReference type="SAM" id="Phobius"/>
    </source>
</evidence>
<evidence type="ECO:0000256" key="1">
    <source>
        <dbReference type="ARBA" id="ARBA00004651"/>
    </source>
</evidence>
<dbReference type="Proteomes" id="UP000176854">
    <property type="component" value="Unassembled WGS sequence"/>
</dbReference>
<evidence type="ECO:0000256" key="3">
    <source>
        <dbReference type="ARBA" id="ARBA00022676"/>
    </source>
</evidence>
<organism evidence="9 10">
    <name type="scientific">Candidatus Gottesmanbacteria bacterium RBG_16_43_7</name>
    <dbReference type="NCBI Taxonomy" id="1798373"/>
    <lineage>
        <taxon>Bacteria</taxon>
        <taxon>Candidatus Gottesmaniibacteriota</taxon>
    </lineage>
</organism>
<name>A0A1F5Z7C3_9BACT</name>
<evidence type="ECO:0000256" key="5">
    <source>
        <dbReference type="ARBA" id="ARBA00022692"/>
    </source>
</evidence>
<feature type="transmembrane region" description="Helical" evidence="8">
    <location>
        <begin position="325"/>
        <end position="346"/>
    </location>
</feature>
<comment type="subcellular location">
    <subcellularLocation>
        <location evidence="1">Cell membrane</location>
        <topology evidence="1">Multi-pass membrane protein</topology>
    </subcellularLocation>
</comment>
<keyword evidence="6 8" id="KW-1133">Transmembrane helix</keyword>
<evidence type="ECO:0008006" key="11">
    <source>
        <dbReference type="Google" id="ProtNLM"/>
    </source>
</evidence>
<feature type="transmembrane region" description="Helical" evidence="8">
    <location>
        <begin position="91"/>
        <end position="113"/>
    </location>
</feature>
<evidence type="ECO:0000256" key="4">
    <source>
        <dbReference type="ARBA" id="ARBA00022679"/>
    </source>
</evidence>
<evidence type="ECO:0000256" key="7">
    <source>
        <dbReference type="ARBA" id="ARBA00023136"/>
    </source>
</evidence>
<dbReference type="GO" id="GO:0016763">
    <property type="term" value="F:pentosyltransferase activity"/>
    <property type="evidence" value="ECO:0007669"/>
    <property type="project" value="TreeGrafter"/>
</dbReference>
<dbReference type="STRING" id="1798373.A2154_01520"/>
<evidence type="ECO:0000313" key="9">
    <source>
        <dbReference type="EMBL" id="OGG08349.1"/>
    </source>
</evidence>
<reference evidence="9 10" key="1">
    <citation type="journal article" date="2016" name="Nat. Commun.">
        <title>Thousands of microbial genomes shed light on interconnected biogeochemical processes in an aquifer system.</title>
        <authorList>
            <person name="Anantharaman K."/>
            <person name="Brown C.T."/>
            <person name="Hug L.A."/>
            <person name="Sharon I."/>
            <person name="Castelle C.J."/>
            <person name="Probst A.J."/>
            <person name="Thomas B.C."/>
            <person name="Singh A."/>
            <person name="Wilkins M.J."/>
            <person name="Karaoz U."/>
            <person name="Brodie E.L."/>
            <person name="Williams K.H."/>
            <person name="Hubbard S.S."/>
            <person name="Banfield J.F."/>
        </authorList>
    </citation>
    <scope>NUCLEOTIDE SEQUENCE [LARGE SCALE GENOMIC DNA]</scope>
</reference>
<dbReference type="AlphaFoldDB" id="A0A1F5Z7C3"/>